<dbReference type="GO" id="GO:0005634">
    <property type="term" value="C:nucleus"/>
    <property type="evidence" value="ECO:0007669"/>
    <property type="project" value="UniProtKB-UniRule"/>
</dbReference>
<dbReference type="SUPFAM" id="SSF47095">
    <property type="entry name" value="HMG-box"/>
    <property type="match status" value="1"/>
</dbReference>
<dbReference type="Proteomes" id="UP000305067">
    <property type="component" value="Unassembled WGS sequence"/>
</dbReference>
<evidence type="ECO:0000256" key="1">
    <source>
        <dbReference type="PROSITE-ProRule" id="PRU00267"/>
    </source>
</evidence>
<keyword evidence="1" id="KW-0238">DNA-binding</keyword>
<proteinExistence type="predicted"/>
<dbReference type="CDD" id="cd01389">
    <property type="entry name" value="HMG-box_ROX1-like"/>
    <property type="match status" value="1"/>
</dbReference>
<dbReference type="AlphaFoldDB" id="A0A5C3QV75"/>
<feature type="non-terminal residue" evidence="3">
    <location>
        <position position="1"/>
    </location>
</feature>
<accession>A0A5C3QV75</accession>
<dbReference type="Gene3D" id="1.10.30.10">
    <property type="entry name" value="High mobility group box domain"/>
    <property type="match status" value="1"/>
</dbReference>
<evidence type="ECO:0000313" key="4">
    <source>
        <dbReference type="Proteomes" id="UP000305067"/>
    </source>
</evidence>
<dbReference type="Pfam" id="PF00505">
    <property type="entry name" value="HMG_box"/>
    <property type="match status" value="1"/>
</dbReference>
<organism evidence="3 4">
    <name type="scientific">Pterulicium gracile</name>
    <dbReference type="NCBI Taxonomy" id="1884261"/>
    <lineage>
        <taxon>Eukaryota</taxon>
        <taxon>Fungi</taxon>
        <taxon>Dikarya</taxon>
        <taxon>Basidiomycota</taxon>
        <taxon>Agaricomycotina</taxon>
        <taxon>Agaricomycetes</taxon>
        <taxon>Agaricomycetidae</taxon>
        <taxon>Agaricales</taxon>
        <taxon>Pleurotineae</taxon>
        <taxon>Pterulaceae</taxon>
        <taxon>Pterulicium</taxon>
    </lineage>
</organism>
<dbReference type="PROSITE" id="PS50118">
    <property type="entry name" value="HMG_BOX_2"/>
    <property type="match status" value="1"/>
</dbReference>
<dbReference type="GO" id="GO:0003677">
    <property type="term" value="F:DNA binding"/>
    <property type="evidence" value="ECO:0007669"/>
    <property type="project" value="UniProtKB-UniRule"/>
</dbReference>
<name>A0A5C3QV75_9AGAR</name>
<dbReference type="STRING" id="1884261.A0A5C3QV75"/>
<dbReference type="SMART" id="SM00398">
    <property type="entry name" value="HMG"/>
    <property type="match status" value="1"/>
</dbReference>
<dbReference type="InterPro" id="IPR009071">
    <property type="entry name" value="HMG_box_dom"/>
</dbReference>
<reference evidence="3 4" key="1">
    <citation type="journal article" date="2019" name="Nat. Ecol. Evol.">
        <title>Megaphylogeny resolves global patterns of mushroom evolution.</title>
        <authorList>
            <person name="Varga T."/>
            <person name="Krizsan K."/>
            <person name="Foldi C."/>
            <person name="Dima B."/>
            <person name="Sanchez-Garcia M."/>
            <person name="Sanchez-Ramirez S."/>
            <person name="Szollosi G.J."/>
            <person name="Szarkandi J.G."/>
            <person name="Papp V."/>
            <person name="Albert L."/>
            <person name="Andreopoulos W."/>
            <person name="Angelini C."/>
            <person name="Antonin V."/>
            <person name="Barry K.W."/>
            <person name="Bougher N.L."/>
            <person name="Buchanan P."/>
            <person name="Buyck B."/>
            <person name="Bense V."/>
            <person name="Catcheside P."/>
            <person name="Chovatia M."/>
            <person name="Cooper J."/>
            <person name="Damon W."/>
            <person name="Desjardin D."/>
            <person name="Finy P."/>
            <person name="Geml J."/>
            <person name="Haridas S."/>
            <person name="Hughes K."/>
            <person name="Justo A."/>
            <person name="Karasinski D."/>
            <person name="Kautmanova I."/>
            <person name="Kiss B."/>
            <person name="Kocsube S."/>
            <person name="Kotiranta H."/>
            <person name="LaButti K.M."/>
            <person name="Lechner B.E."/>
            <person name="Liimatainen K."/>
            <person name="Lipzen A."/>
            <person name="Lukacs Z."/>
            <person name="Mihaltcheva S."/>
            <person name="Morgado L.N."/>
            <person name="Niskanen T."/>
            <person name="Noordeloos M.E."/>
            <person name="Ohm R.A."/>
            <person name="Ortiz-Santana B."/>
            <person name="Ovrebo C."/>
            <person name="Racz N."/>
            <person name="Riley R."/>
            <person name="Savchenko A."/>
            <person name="Shiryaev A."/>
            <person name="Soop K."/>
            <person name="Spirin V."/>
            <person name="Szebenyi C."/>
            <person name="Tomsovsky M."/>
            <person name="Tulloss R.E."/>
            <person name="Uehling J."/>
            <person name="Grigoriev I.V."/>
            <person name="Vagvolgyi C."/>
            <person name="Papp T."/>
            <person name="Martin F.M."/>
            <person name="Miettinen O."/>
            <person name="Hibbett D.S."/>
            <person name="Nagy L.G."/>
        </authorList>
    </citation>
    <scope>NUCLEOTIDE SEQUENCE [LARGE SCALE GENOMIC DNA]</scope>
    <source>
        <strain evidence="3 4">CBS 309.79</strain>
    </source>
</reference>
<dbReference type="OrthoDB" id="6247875at2759"/>
<dbReference type="EMBL" id="ML178823">
    <property type="protein sequence ID" value="TFL02234.1"/>
    <property type="molecule type" value="Genomic_DNA"/>
</dbReference>
<gene>
    <name evidence="3" type="ORF">BDV98DRAFT_486541</name>
</gene>
<sequence length="83" mass="9610">PTHVPRPLNKFMLFRKALIVRDPAALALIPNPSVVTANQQAFSGIVGRLWNGLTREEKDVWAKKAEEGKREHERMWPDYQYKP</sequence>
<protein>
    <recommendedName>
        <fullName evidence="2">HMG box domain-containing protein</fullName>
    </recommendedName>
</protein>
<evidence type="ECO:0000313" key="3">
    <source>
        <dbReference type="EMBL" id="TFL02234.1"/>
    </source>
</evidence>
<feature type="non-terminal residue" evidence="3">
    <location>
        <position position="83"/>
    </location>
</feature>
<keyword evidence="4" id="KW-1185">Reference proteome</keyword>
<feature type="domain" description="HMG box" evidence="2">
    <location>
        <begin position="4"/>
        <end position="80"/>
    </location>
</feature>
<feature type="DNA-binding region" description="HMG box" evidence="1">
    <location>
        <begin position="4"/>
        <end position="80"/>
    </location>
</feature>
<keyword evidence="1" id="KW-0539">Nucleus</keyword>
<dbReference type="InterPro" id="IPR036910">
    <property type="entry name" value="HMG_box_dom_sf"/>
</dbReference>
<evidence type="ECO:0000259" key="2">
    <source>
        <dbReference type="PROSITE" id="PS50118"/>
    </source>
</evidence>